<evidence type="ECO:0000313" key="2">
    <source>
        <dbReference type="EMBL" id="VDN33745.1"/>
    </source>
</evidence>
<organism evidence="4">
    <name type="scientific">Gongylonema pulchrum</name>
    <dbReference type="NCBI Taxonomy" id="637853"/>
    <lineage>
        <taxon>Eukaryota</taxon>
        <taxon>Metazoa</taxon>
        <taxon>Ecdysozoa</taxon>
        <taxon>Nematoda</taxon>
        <taxon>Chromadorea</taxon>
        <taxon>Rhabditida</taxon>
        <taxon>Spirurina</taxon>
        <taxon>Spiruromorpha</taxon>
        <taxon>Spiruroidea</taxon>
        <taxon>Gongylonematidae</taxon>
        <taxon>Gongylonema</taxon>
    </lineage>
</organism>
<accession>A0A183EEJ9</accession>
<protein>
    <submittedName>
        <fullName evidence="2 4">Uncharacterized protein</fullName>
    </submittedName>
</protein>
<reference evidence="4" key="1">
    <citation type="submission" date="2016-06" db="UniProtKB">
        <authorList>
            <consortium name="WormBaseParasite"/>
        </authorList>
    </citation>
    <scope>IDENTIFICATION</scope>
</reference>
<dbReference type="AlphaFoldDB" id="A0A183EEJ9"/>
<name>A0A183EEJ9_9BILA</name>
<evidence type="ECO:0000313" key="4">
    <source>
        <dbReference type="WBParaSite" id="GPUH_0001941501-mRNA-1"/>
    </source>
</evidence>
<dbReference type="Proteomes" id="UP000271098">
    <property type="component" value="Unassembled WGS sequence"/>
</dbReference>
<keyword evidence="3" id="KW-1185">Reference proteome</keyword>
<keyword evidence="1" id="KW-0175">Coiled coil</keyword>
<feature type="coiled-coil region" evidence="1">
    <location>
        <begin position="8"/>
        <end position="38"/>
    </location>
</feature>
<reference evidence="2 3" key="2">
    <citation type="submission" date="2018-11" db="EMBL/GenBank/DDBJ databases">
        <authorList>
            <consortium name="Pathogen Informatics"/>
        </authorList>
    </citation>
    <scope>NUCLEOTIDE SEQUENCE [LARGE SCALE GENOMIC DNA]</scope>
</reference>
<proteinExistence type="predicted"/>
<dbReference type="WBParaSite" id="GPUH_0001941501-mRNA-1">
    <property type="protein sequence ID" value="GPUH_0001941501-mRNA-1"/>
    <property type="gene ID" value="GPUH_0001941501"/>
</dbReference>
<evidence type="ECO:0000313" key="3">
    <source>
        <dbReference type="Proteomes" id="UP000271098"/>
    </source>
</evidence>
<dbReference type="EMBL" id="UYRT01088429">
    <property type="protein sequence ID" value="VDN33745.1"/>
    <property type="molecule type" value="Genomic_DNA"/>
</dbReference>
<sequence>MVAHTVSQKSKEYNRDEVEKELAKLREQENEVKTARENLCSDEKTIAKGRERCRRKMDEFLKKKGTRNVIEQQLRSKLAKLHVMEKNKPDLDTAKETLENANTKIIDDTFLRAGKIAALLRRNKAQIASAFCAFLEMRAANVKCKEFMERVEQFKIEYDCAWVSRLKFLKLFLW</sequence>
<gene>
    <name evidence="2" type="ORF">GPUH_LOCUS19390</name>
</gene>
<evidence type="ECO:0000256" key="1">
    <source>
        <dbReference type="SAM" id="Coils"/>
    </source>
</evidence>